<organism evidence="2">
    <name type="scientific">marine sediment metagenome</name>
    <dbReference type="NCBI Taxonomy" id="412755"/>
    <lineage>
        <taxon>unclassified sequences</taxon>
        <taxon>metagenomes</taxon>
        <taxon>ecological metagenomes</taxon>
    </lineage>
</organism>
<dbReference type="InterPro" id="IPR050659">
    <property type="entry name" value="Peptidase_M24B"/>
</dbReference>
<dbReference type="InterPro" id="IPR000994">
    <property type="entry name" value="Pept_M24"/>
</dbReference>
<dbReference type="EMBL" id="LAZR01000029">
    <property type="protein sequence ID" value="KKO02850.1"/>
    <property type="molecule type" value="Genomic_DNA"/>
</dbReference>
<evidence type="ECO:0000313" key="2">
    <source>
        <dbReference type="EMBL" id="KKO02850.1"/>
    </source>
</evidence>
<feature type="domain" description="Peptidase M24" evidence="1">
    <location>
        <begin position="18"/>
        <end position="240"/>
    </location>
</feature>
<dbReference type="AlphaFoldDB" id="A0A0F9VFP7"/>
<proteinExistence type="predicted"/>
<dbReference type="InterPro" id="IPR036005">
    <property type="entry name" value="Creatinase/aminopeptidase-like"/>
</dbReference>
<name>A0A0F9VFP7_9ZZZZ</name>
<dbReference type="PANTHER" id="PTHR46112">
    <property type="entry name" value="AMINOPEPTIDASE"/>
    <property type="match status" value="1"/>
</dbReference>
<reference evidence="2" key="1">
    <citation type="journal article" date="2015" name="Nature">
        <title>Complex archaea that bridge the gap between prokaryotes and eukaryotes.</title>
        <authorList>
            <person name="Spang A."/>
            <person name="Saw J.H."/>
            <person name="Jorgensen S.L."/>
            <person name="Zaremba-Niedzwiedzka K."/>
            <person name="Martijn J."/>
            <person name="Lind A.E."/>
            <person name="van Eijk R."/>
            <person name="Schleper C."/>
            <person name="Guy L."/>
            <person name="Ettema T.J."/>
        </authorList>
    </citation>
    <scope>NUCLEOTIDE SEQUENCE</scope>
</reference>
<comment type="caution">
    <text evidence="2">The sequence shown here is derived from an EMBL/GenBank/DDBJ whole genome shotgun (WGS) entry which is preliminary data.</text>
</comment>
<evidence type="ECO:0000259" key="1">
    <source>
        <dbReference type="Pfam" id="PF00557"/>
    </source>
</evidence>
<accession>A0A0F9VFP7</accession>
<gene>
    <name evidence="2" type="ORF">LCGC14_0103000</name>
</gene>
<protein>
    <recommendedName>
        <fullName evidence="1">Peptidase M24 domain-containing protein</fullName>
    </recommendedName>
</protein>
<dbReference type="Gene3D" id="3.90.230.10">
    <property type="entry name" value="Creatinase/methionine aminopeptidase superfamily"/>
    <property type="match status" value="1"/>
</dbReference>
<dbReference type="SUPFAM" id="SSF55920">
    <property type="entry name" value="Creatinase/aminopeptidase"/>
    <property type="match status" value="1"/>
</dbReference>
<dbReference type="PANTHER" id="PTHR46112:SF3">
    <property type="entry name" value="AMINOPEPTIDASE YPDF"/>
    <property type="match status" value="1"/>
</dbReference>
<dbReference type="Pfam" id="PF00557">
    <property type="entry name" value="Peptidase_M24"/>
    <property type="match status" value="1"/>
</dbReference>
<sequence>MNDFLLGLRYMADEEIEKHKIAAKKLELVKNEALRFIKRNLGQVSEYDVHEFILSEFRKKNLITDRNNPIQIVAVDQDTAIVHYFPPKRKSKIIKKNNLILIDIWAKLKEKNAPFADITWIAYSGTDIPKAIEKIFNKVITAQDVALNFIKETLKNKKLPKTKNVDEAARNYFKKFALEKYFLHGLGHSLGITECHGKYFRFGEKSKAKLKSGIPFTIEPGLYFKNKFGIRSEIDCYITKDFKLIITTEVQKKIVKI</sequence>